<feature type="transmembrane region" description="Helical" evidence="1">
    <location>
        <begin position="12"/>
        <end position="32"/>
    </location>
</feature>
<evidence type="ECO:0000313" key="2">
    <source>
        <dbReference type="EMBL" id="KNC82638.1"/>
    </source>
</evidence>
<sequence>MRVSISSYLNPLIMQVVVGVTVFISVTISSYLNPLMMLYLVTVTVVLGVLSYMGVSLDKTTISRAKRFGAKKWT</sequence>
<keyword evidence="1" id="KW-0812">Transmembrane</keyword>
<gene>
    <name evidence="2" type="ORF">SARC_05078</name>
</gene>
<dbReference type="AlphaFoldDB" id="A0A0L0G386"/>
<feature type="transmembrane region" description="Helical" evidence="1">
    <location>
        <begin position="38"/>
        <end position="57"/>
    </location>
</feature>
<evidence type="ECO:0000256" key="1">
    <source>
        <dbReference type="SAM" id="Phobius"/>
    </source>
</evidence>
<accession>A0A0L0G386</accession>
<evidence type="ECO:0000313" key="3">
    <source>
        <dbReference type="Proteomes" id="UP000054560"/>
    </source>
</evidence>
<name>A0A0L0G386_9EUKA</name>
<reference evidence="2 3" key="1">
    <citation type="submission" date="2011-02" db="EMBL/GenBank/DDBJ databases">
        <title>The Genome Sequence of Sphaeroforma arctica JP610.</title>
        <authorList>
            <consortium name="The Broad Institute Genome Sequencing Platform"/>
            <person name="Russ C."/>
            <person name="Cuomo C."/>
            <person name="Young S.K."/>
            <person name="Zeng Q."/>
            <person name="Gargeya S."/>
            <person name="Alvarado L."/>
            <person name="Berlin A."/>
            <person name="Chapman S.B."/>
            <person name="Chen Z."/>
            <person name="Freedman E."/>
            <person name="Gellesch M."/>
            <person name="Goldberg J."/>
            <person name="Griggs A."/>
            <person name="Gujja S."/>
            <person name="Heilman E."/>
            <person name="Heiman D."/>
            <person name="Howarth C."/>
            <person name="Mehta T."/>
            <person name="Neiman D."/>
            <person name="Pearson M."/>
            <person name="Roberts A."/>
            <person name="Saif S."/>
            <person name="Shea T."/>
            <person name="Shenoy N."/>
            <person name="Sisk P."/>
            <person name="Stolte C."/>
            <person name="Sykes S."/>
            <person name="White J."/>
            <person name="Yandava C."/>
            <person name="Burger G."/>
            <person name="Gray M.W."/>
            <person name="Holland P.W.H."/>
            <person name="King N."/>
            <person name="Lang F.B.F."/>
            <person name="Roger A.J."/>
            <person name="Ruiz-Trillo I."/>
            <person name="Haas B."/>
            <person name="Nusbaum C."/>
            <person name="Birren B."/>
        </authorList>
    </citation>
    <scope>NUCLEOTIDE SEQUENCE [LARGE SCALE GENOMIC DNA]</scope>
    <source>
        <strain evidence="2 3">JP610</strain>
    </source>
</reference>
<keyword evidence="3" id="KW-1185">Reference proteome</keyword>
<organism evidence="2 3">
    <name type="scientific">Sphaeroforma arctica JP610</name>
    <dbReference type="NCBI Taxonomy" id="667725"/>
    <lineage>
        <taxon>Eukaryota</taxon>
        <taxon>Ichthyosporea</taxon>
        <taxon>Ichthyophonida</taxon>
        <taxon>Sphaeroforma</taxon>
    </lineage>
</organism>
<dbReference type="RefSeq" id="XP_014156540.1">
    <property type="nucleotide sequence ID" value="XM_014301065.1"/>
</dbReference>
<keyword evidence="1" id="KW-0472">Membrane</keyword>
<dbReference type="Proteomes" id="UP000054560">
    <property type="component" value="Unassembled WGS sequence"/>
</dbReference>
<proteinExistence type="predicted"/>
<keyword evidence="1" id="KW-1133">Transmembrane helix</keyword>
<dbReference type="GeneID" id="25905582"/>
<dbReference type="EMBL" id="KQ241907">
    <property type="protein sequence ID" value="KNC82638.1"/>
    <property type="molecule type" value="Genomic_DNA"/>
</dbReference>
<protein>
    <submittedName>
        <fullName evidence="2">Uncharacterized protein</fullName>
    </submittedName>
</protein>